<dbReference type="SUPFAM" id="SSF69318">
    <property type="entry name" value="Integrin alpha N-terminal domain"/>
    <property type="match status" value="1"/>
</dbReference>
<protein>
    <submittedName>
        <fullName evidence="2">VCBS repeat-containing protein</fullName>
    </submittedName>
</protein>
<dbReference type="PANTHER" id="PTHR46580">
    <property type="entry name" value="SENSOR KINASE-RELATED"/>
    <property type="match status" value="1"/>
</dbReference>
<dbReference type="RefSeq" id="WP_133236803.1">
    <property type="nucleotide sequence ID" value="NZ_SOZE01000053.1"/>
</dbReference>
<dbReference type="Gene3D" id="2.130.10.130">
    <property type="entry name" value="Integrin alpha, N-terminal"/>
    <property type="match status" value="1"/>
</dbReference>
<comment type="caution">
    <text evidence="2">The sequence shown here is derived from an EMBL/GenBank/DDBJ whole genome shotgun (WGS) entry which is preliminary data.</text>
</comment>
<keyword evidence="3" id="KW-1185">Reference proteome</keyword>
<dbReference type="AlphaFoldDB" id="A0A4Y8S408"/>
<dbReference type="Pfam" id="PF13517">
    <property type="entry name" value="FG-GAP_3"/>
    <property type="match status" value="2"/>
</dbReference>
<dbReference type="InterPro" id="IPR028994">
    <property type="entry name" value="Integrin_alpha_N"/>
</dbReference>
<dbReference type="EMBL" id="SOZE01000053">
    <property type="protein sequence ID" value="TFF32161.1"/>
    <property type="molecule type" value="Genomic_DNA"/>
</dbReference>
<gene>
    <name evidence="2" type="ORF">E2R66_27095</name>
</gene>
<sequence length="514" mass="56833">MKRTLLFTSCILSGVLVLSISAIFNSCKSNVGRTYELTGDTLADGKALVQQHCTKCHALVPLDALTKDVWTVHTLPAMAQYFSIKTYGSDFYKDENDTSGMSLLNWQTIVAYYRKAAPDTLVAAKAPTPLLNDWAGFTLRKAERASDIPFTSMVMANPKTGNIYTGDVVTGNLTEFNNQLKPINKVNLPSAAVNLQFIADSAGVNQAIVSCIGRMDPVDFPNGRVFKVNLGSTLKLNQLETDLPRPIQTLSADFDKDGKQEVVICAQGFHTGGVYLLRHSADGKGYKRTSIADWPGAVQAITGDFNNDGWADLMVLYGTGDEGLAMYINNKKGGFEATELIKFPPTNSSTSFQLADIDHDGDLDLVYTCGYNFHDSRILKPYHGLYIYENTGKFSFKQKWFYPINGCSKAIAADFDSDGDLDIATIAFFADMKDKPAEEFIYFEQDKALQFKPHAIPVSKLGRWMAMDVADVNHDGKPDILLANYATGFLFQPNFAPNWDEHTPFIVLENHTKK</sequence>
<organism evidence="2 3">
    <name type="scientific">Mucilaginibacter psychrotolerans</name>
    <dbReference type="NCBI Taxonomy" id="1524096"/>
    <lineage>
        <taxon>Bacteria</taxon>
        <taxon>Pseudomonadati</taxon>
        <taxon>Bacteroidota</taxon>
        <taxon>Sphingobacteriia</taxon>
        <taxon>Sphingobacteriales</taxon>
        <taxon>Sphingobacteriaceae</taxon>
        <taxon>Mucilaginibacter</taxon>
    </lineage>
</organism>
<evidence type="ECO:0000313" key="2">
    <source>
        <dbReference type="EMBL" id="TFF32161.1"/>
    </source>
</evidence>
<dbReference type="PANTHER" id="PTHR46580:SF4">
    <property type="entry name" value="ATP_GTP-BINDING PROTEIN"/>
    <property type="match status" value="1"/>
</dbReference>
<reference evidence="2 3" key="1">
    <citation type="journal article" date="2017" name="Int. J. Syst. Evol. Microbiol.">
        <title>Mucilaginibacterpsychrotolerans sp. nov., isolated from peatlands.</title>
        <authorList>
            <person name="Deng Y."/>
            <person name="Shen L."/>
            <person name="Xu B."/>
            <person name="Liu Y."/>
            <person name="Gu Z."/>
            <person name="Liu H."/>
            <person name="Zhou Y."/>
        </authorList>
    </citation>
    <scope>NUCLEOTIDE SEQUENCE [LARGE SCALE GENOMIC DNA]</scope>
    <source>
        <strain evidence="2 3">NH7-4</strain>
    </source>
</reference>
<proteinExistence type="predicted"/>
<evidence type="ECO:0000256" key="1">
    <source>
        <dbReference type="ARBA" id="ARBA00022729"/>
    </source>
</evidence>
<name>A0A4Y8S408_9SPHI</name>
<accession>A0A4Y8S408</accession>
<dbReference type="InterPro" id="IPR013517">
    <property type="entry name" value="FG-GAP"/>
</dbReference>
<dbReference type="Proteomes" id="UP000297540">
    <property type="component" value="Unassembled WGS sequence"/>
</dbReference>
<keyword evidence="1" id="KW-0732">Signal</keyword>
<dbReference type="OrthoDB" id="974255at2"/>
<evidence type="ECO:0000313" key="3">
    <source>
        <dbReference type="Proteomes" id="UP000297540"/>
    </source>
</evidence>